<evidence type="ECO:0000256" key="1">
    <source>
        <dbReference type="SAM" id="Phobius"/>
    </source>
</evidence>
<keyword evidence="1" id="KW-1133">Transmembrane helix</keyword>
<dbReference type="Proteomes" id="UP000266622">
    <property type="component" value="Unassembled WGS sequence"/>
</dbReference>
<proteinExistence type="predicted"/>
<dbReference type="EMBL" id="MWMI01000001">
    <property type="protein sequence ID" value="RIB35633.1"/>
    <property type="molecule type" value="Genomic_DNA"/>
</dbReference>
<evidence type="ECO:0000313" key="2">
    <source>
        <dbReference type="EMBL" id="RIB35633.1"/>
    </source>
</evidence>
<feature type="transmembrane region" description="Helical" evidence="1">
    <location>
        <begin position="162"/>
        <end position="188"/>
    </location>
</feature>
<sequence>MIGILEAGRKAFEQYKEDVISGILYGLAMFLVGVLSLIPILGAFIVAYLGPRIANWYYNKTIGNIKTDYSLAFKVWLIYALVLHVVFLVGLFFAGTGLIISLTEGFGGFAIDQYIGMFVKLGALLGILLLVLFIFSILYVYTMYASVLGKISEIKIEPKKSVYLTVYFIVWSILLAIIAGILGAIPFIGWILVIVYQLFFMYPFLALIGANFVLSS</sequence>
<organism evidence="2 3">
    <name type="scientific">Candidatus Nanoclepta minutus</name>
    <dbReference type="NCBI Taxonomy" id="1940235"/>
    <lineage>
        <taxon>Archaea</taxon>
        <taxon>Nanobdellota</taxon>
        <taxon>Candidatus Nanoclepta</taxon>
    </lineage>
</organism>
<gene>
    <name evidence="2" type="ORF">BXU00_00840</name>
</gene>
<evidence type="ECO:0008006" key="4">
    <source>
        <dbReference type="Google" id="ProtNLM"/>
    </source>
</evidence>
<evidence type="ECO:0000313" key="3">
    <source>
        <dbReference type="Proteomes" id="UP000266622"/>
    </source>
</evidence>
<feature type="transmembrane region" description="Helical" evidence="1">
    <location>
        <begin position="194"/>
        <end position="214"/>
    </location>
</feature>
<keyword evidence="1" id="KW-0812">Transmembrane</keyword>
<accession>A0A397WRE0</accession>
<dbReference type="AlphaFoldDB" id="A0A397WRE0"/>
<protein>
    <recommendedName>
        <fullName evidence="4">DUF4013 domain-containing protein</fullName>
    </recommendedName>
</protein>
<feature type="transmembrane region" description="Helical" evidence="1">
    <location>
        <begin position="114"/>
        <end position="141"/>
    </location>
</feature>
<name>A0A397WRE0_9ARCH</name>
<feature type="transmembrane region" description="Helical" evidence="1">
    <location>
        <begin position="23"/>
        <end position="50"/>
    </location>
</feature>
<reference evidence="2 3" key="1">
    <citation type="journal article" date="2018" name="Syst. Appl. Microbiol.">
        <title>A new symbiotic nanoarchaeote (Candidatus Nanoclepta minutus) and its host (Zestosphaera tikiterensis gen. nov., sp. nov.) from a New Zealand hot spring.</title>
        <authorList>
            <person name="St John E."/>
            <person name="Liu Y."/>
            <person name="Podar M."/>
            <person name="Stott M.B."/>
            <person name="Meneghin J."/>
            <person name="Chen Z."/>
            <person name="Lagutin K."/>
            <person name="Mitchell K."/>
            <person name="Reysenbach A.L."/>
        </authorList>
    </citation>
    <scope>NUCLEOTIDE SEQUENCE [LARGE SCALE GENOMIC DNA]</scope>
    <source>
        <strain evidence="2">NZ3</strain>
    </source>
</reference>
<comment type="caution">
    <text evidence="2">The sequence shown here is derived from an EMBL/GenBank/DDBJ whole genome shotgun (WGS) entry which is preliminary data.</text>
</comment>
<feature type="transmembrane region" description="Helical" evidence="1">
    <location>
        <begin position="71"/>
        <end position="94"/>
    </location>
</feature>
<keyword evidence="1" id="KW-0472">Membrane</keyword>